<dbReference type="InterPro" id="IPR005804">
    <property type="entry name" value="FA_desaturase_dom"/>
</dbReference>
<dbReference type="STRING" id="595536.GCA_000178815_02179"/>
<evidence type="ECO:0000313" key="2">
    <source>
        <dbReference type="EMBL" id="ATQ69035.1"/>
    </source>
</evidence>
<organism evidence="2 3">
    <name type="scientific">Methylosinus trichosporium (strain ATCC 35070 / NCIMB 11131 / UNIQEM 75 / OB3b)</name>
    <dbReference type="NCBI Taxonomy" id="595536"/>
    <lineage>
        <taxon>Bacteria</taxon>
        <taxon>Pseudomonadati</taxon>
        <taxon>Pseudomonadota</taxon>
        <taxon>Alphaproteobacteria</taxon>
        <taxon>Hyphomicrobiales</taxon>
        <taxon>Methylocystaceae</taxon>
        <taxon>Methylosinus</taxon>
    </lineage>
</organism>
<dbReference type="EMBL" id="CP023737">
    <property type="protein sequence ID" value="ATQ69035.1"/>
    <property type="molecule type" value="Genomic_DNA"/>
</dbReference>
<evidence type="ECO:0000259" key="1">
    <source>
        <dbReference type="Pfam" id="PF00487"/>
    </source>
</evidence>
<gene>
    <name evidence="2" type="ORF">CQW49_15000</name>
</gene>
<sequence>MCLTDSHFIPDHEGEIGDDKSGVGSVGAAHGLMLAVAGDTASNSWFEQHEGPTLLVAAAIYAGWLLLLASHEYVPWWITAPLAGYVVQWHSSLQHEAIHGMRGIPKWLRRAVVWAPIGVWHPFELYRRSHSQHHRNRHITYPGEDPESYYNNEEDWNKHGDLWRRLLTVNQTFLGRLFIGPFLQAPRLFIAEVGKMIAGDTANAGIWFRHCIGLASMLLLVTRVFEMSVLSYLVEFIYSGFVFGMMRSFTEHRWGERPGERTAVVESNWVFGLLFLWNNLHAVHHLFPTLSWWKLPRVWRRHRERIQMHNGGFVFRGYGEIARQWLTTPNFTPIHPPGLTSKNSSDAAVLEPGFATQPRITLDTHAT</sequence>
<feature type="domain" description="Fatty acid desaturase" evidence="1">
    <location>
        <begin position="75"/>
        <end position="313"/>
    </location>
</feature>
<dbReference type="Pfam" id="PF00487">
    <property type="entry name" value="FA_desaturase"/>
    <property type="match status" value="1"/>
</dbReference>
<name>A0A2D2D205_METT3</name>
<dbReference type="GO" id="GO:0006629">
    <property type="term" value="P:lipid metabolic process"/>
    <property type="evidence" value="ECO:0007669"/>
    <property type="project" value="InterPro"/>
</dbReference>
<dbReference type="Proteomes" id="UP000230709">
    <property type="component" value="Chromosome"/>
</dbReference>
<dbReference type="AlphaFoldDB" id="A0A2D2D205"/>
<reference evidence="3" key="1">
    <citation type="submission" date="2017-10" db="EMBL/GenBank/DDBJ databases">
        <title>Completed PacBio SMRT sequence of Methylosinus trichosporium OB3b reveals presence of a third large plasmid.</title>
        <authorList>
            <person name="Charles T.C."/>
            <person name="Lynch M.D.J."/>
            <person name="Heil J.R."/>
            <person name="Cheng J."/>
        </authorList>
    </citation>
    <scope>NUCLEOTIDE SEQUENCE [LARGE SCALE GENOMIC DNA]</scope>
    <source>
        <strain evidence="3">OB3b</strain>
    </source>
</reference>
<dbReference type="RefSeq" id="WP_051418683.1">
    <property type="nucleotide sequence ID" value="NZ_ADVE02000001.1"/>
</dbReference>
<proteinExistence type="predicted"/>
<dbReference type="KEGG" id="mtw:CQW49_15000"/>
<protein>
    <submittedName>
        <fullName evidence="2">Fatty acid desaturase</fullName>
    </submittedName>
</protein>
<accession>A0A2D2D205</accession>
<keyword evidence="3" id="KW-1185">Reference proteome</keyword>
<evidence type="ECO:0000313" key="3">
    <source>
        <dbReference type="Proteomes" id="UP000230709"/>
    </source>
</evidence>